<dbReference type="AlphaFoldDB" id="A0A7Y0E0R3"/>
<evidence type="ECO:0000256" key="2">
    <source>
        <dbReference type="ARBA" id="ARBA00005695"/>
    </source>
</evidence>
<evidence type="ECO:0000256" key="3">
    <source>
        <dbReference type="ARBA" id="ARBA00022729"/>
    </source>
</evidence>
<evidence type="ECO:0000259" key="5">
    <source>
        <dbReference type="Pfam" id="PF00496"/>
    </source>
</evidence>
<comment type="subcellular location">
    <subcellularLocation>
        <location evidence="1">Periplasm</location>
    </subcellularLocation>
</comment>
<dbReference type="InterPro" id="IPR000914">
    <property type="entry name" value="SBP_5_dom"/>
</dbReference>
<gene>
    <name evidence="6" type="ORF">HH303_11395</name>
</gene>
<dbReference type="GO" id="GO:0030288">
    <property type="term" value="C:outer membrane-bounded periplasmic space"/>
    <property type="evidence" value="ECO:0007669"/>
    <property type="project" value="UniProtKB-ARBA"/>
</dbReference>
<comment type="caution">
    <text evidence="6">The sequence shown here is derived from an EMBL/GenBank/DDBJ whole genome shotgun (WGS) entry which is preliminary data.</text>
</comment>
<sequence length="499" mass="53975">MKRQLGAFTLGLAILLGLTLGPAVQTPAQAKTGLIMGVTLEPPHLDPTAGAPAAIDEIVYANVFEGLTRIDAQGQVKPGLAERWVIEDDGMTYRFILRPGVTFHDGAALEASDVKFSFERAVADDSENAQKGLFSAIDSIEAPDDKTVILKLNRKEGLLLWNLGWGDAVIVDPASAADNKTHPIGTGPFKFVDWTQGDQVRLTRNPDYWGTAAALDAATFKFIPDPAAQVAALLAGDVDVIPNIGAPEAVAQFQADPRFQVLVGTTEGETILAMNQRRPLLQDVRVRRAIQHAIDRQAVIDGAMFGFGTPIGSHFAPHSPAYTDLTGVTPYDPEKAKALLAEAGVAPGTKLVMKLPPPVYARRGGEVVAAQLQAVGFDVDQIPVDWGQWVSEVFKGDHDFDLTIVSHTEPLDIGIYARDDYYFGYDNPAFKELMLKIDGVSDPAQRNTLYKEAQRMLADDAVNGFLFQLAKVAVAKKELKGLWANAPIQANDLTGVKWE</sequence>
<dbReference type="PANTHER" id="PTHR30290">
    <property type="entry name" value="PERIPLASMIC BINDING COMPONENT OF ABC TRANSPORTER"/>
    <property type="match status" value="1"/>
</dbReference>
<dbReference type="Pfam" id="PF00496">
    <property type="entry name" value="SBP_bac_5"/>
    <property type="match status" value="1"/>
</dbReference>
<dbReference type="PANTHER" id="PTHR30290:SF38">
    <property type="entry name" value="D,D-DIPEPTIDE-BINDING PERIPLASMIC PROTEIN DDPA-RELATED"/>
    <property type="match status" value="1"/>
</dbReference>
<comment type="similarity">
    <text evidence="2">Belongs to the bacterial solute-binding protein 5 family.</text>
</comment>
<dbReference type="EMBL" id="JABBNT010000003">
    <property type="protein sequence ID" value="NMM45086.1"/>
    <property type="molecule type" value="Genomic_DNA"/>
</dbReference>
<feature type="domain" description="Solute-binding protein family 5" evidence="5">
    <location>
        <begin position="75"/>
        <end position="402"/>
    </location>
</feature>
<dbReference type="Proteomes" id="UP000539372">
    <property type="component" value="Unassembled WGS sequence"/>
</dbReference>
<accession>A0A7Y0E0R3</accession>
<evidence type="ECO:0000313" key="6">
    <source>
        <dbReference type="EMBL" id="NMM45086.1"/>
    </source>
</evidence>
<dbReference type="GO" id="GO:0015833">
    <property type="term" value="P:peptide transport"/>
    <property type="evidence" value="ECO:0007669"/>
    <property type="project" value="TreeGrafter"/>
</dbReference>
<dbReference type="InterPro" id="IPR039424">
    <property type="entry name" value="SBP_5"/>
</dbReference>
<keyword evidence="7" id="KW-1185">Reference proteome</keyword>
<evidence type="ECO:0000256" key="4">
    <source>
        <dbReference type="SAM" id="SignalP"/>
    </source>
</evidence>
<organism evidence="6 7">
    <name type="scientific">Pacificispira spongiicola</name>
    <dbReference type="NCBI Taxonomy" id="2729598"/>
    <lineage>
        <taxon>Bacteria</taxon>
        <taxon>Pseudomonadati</taxon>
        <taxon>Pseudomonadota</taxon>
        <taxon>Alphaproteobacteria</taxon>
        <taxon>Rhodospirillales</taxon>
        <taxon>Rhodospirillaceae</taxon>
        <taxon>Pacificispira</taxon>
    </lineage>
</organism>
<protein>
    <submittedName>
        <fullName evidence="6">ABC transporter substrate-binding protein</fullName>
    </submittedName>
</protein>
<evidence type="ECO:0000256" key="1">
    <source>
        <dbReference type="ARBA" id="ARBA00004418"/>
    </source>
</evidence>
<dbReference type="InterPro" id="IPR030678">
    <property type="entry name" value="Peptide/Ni-bd"/>
</dbReference>
<proteinExistence type="inferred from homology"/>
<dbReference type="SUPFAM" id="SSF53850">
    <property type="entry name" value="Periplasmic binding protein-like II"/>
    <property type="match status" value="1"/>
</dbReference>
<dbReference type="Gene3D" id="3.10.105.10">
    <property type="entry name" value="Dipeptide-binding Protein, Domain 3"/>
    <property type="match status" value="1"/>
</dbReference>
<dbReference type="GO" id="GO:1904680">
    <property type="term" value="F:peptide transmembrane transporter activity"/>
    <property type="evidence" value="ECO:0007669"/>
    <property type="project" value="TreeGrafter"/>
</dbReference>
<dbReference type="PIRSF" id="PIRSF002741">
    <property type="entry name" value="MppA"/>
    <property type="match status" value="1"/>
</dbReference>
<dbReference type="Gene3D" id="3.90.76.10">
    <property type="entry name" value="Dipeptide-binding Protein, Domain 1"/>
    <property type="match status" value="1"/>
</dbReference>
<dbReference type="CDD" id="cd08494">
    <property type="entry name" value="PBP2_NikA_DppA_OppA_like_6"/>
    <property type="match status" value="1"/>
</dbReference>
<name>A0A7Y0E0R3_9PROT</name>
<feature type="chain" id="PRO_5030559704" evidence="4">
    <location>
        <begin position="31"/>
        <end position="499"/>
    </location>
</feature>
<dbReference type="GO" id="GO:0043190">
    <property type="term" value="C:ATP-binding cassette (ABC) transporter complex"/>
    <property type="evidence" value="ECO:0007669"/>
    <property type="project" value="InterPro"/>
</dbReference>
<reference evidence="6 7" key="1">
    <citation type="submission" date="2020-04" db="EMBL/GenBank/DDBJ databases">
        <title>Rhodospirillaceae bacterium KN72 isolated from deep sea.</title>
        <authorList>
            <person name="Zhang D.-C."/>
        </authorList>
    </citation>
    <scope>NUCLEOTIDE SEQUENCE [LARGE SCALE GENOMIC DNA]</scope>
    <source>
        <strain evidence="6 7">KN72</strain>
    </source>
</reference>
<keyword evidence="3 4" id="KW-0732">Signal</keyword>
<evidence type="ECO:0000313" key="7">
    <source>
        <dbReference type="Proteomes" id="UP000539372"/>
    </source>
</evidence>
<feature type="signal peptide" evidence="4">
    <location>
        <begin position="1"/>
        <end position="30"/>
    </location>
</feature>
<dbReference type="RefSeq" id="WP_169625459.1">
    <property type="nucleotide sequence ID" value="NZ_JABBNT010000003.1"/>
</dbReference>
<dbReference type="Gene3D" id="3.40.190.10">
    <property type="entry name" value="Periplasmic binding protein-like II"/>
    <property type="match status" value="1"/>
</dbReference>